<feature type="transmembrane region" description="Helical" evidence="15">
    <location>
        <begin position="7"/>
        <end position="29"/>
    </location>
</feature>
<keyword evidence="12" id="KW-0902">Two-component regulatory system</keyword>
<protein>
    <recommendedName>
        <fullName evidence="3">histidine kinase</fullName>
        <ecNumber evidence="3">2.7.13.3</ecNumber>
    </recommendedName>
</protein>
<dbReference type="PRINTS" id="PR00344">
    <property type="entry name" value="BCTRLSENSOR"/>
</dbReference>
<evidence type="ECO:0000256" key="9">
    <source>
        <dbReference type="ARBA" id="ARBA00022777"/>
    </source>
</evidence>
<dbReference type="Gene3D" id="3.30.565.10">
    <property type="entry name" value="Histidine kinase-like ATPase, C-terminal domain"/>
    <property type="match status" value="1"/>
</dbReference>
<accession>A0ABW0I0R2</accession>
<keyword evidence="14" id="KW-0175">Coiled coil</keyword>
<evidence type="ECO:0000313" key="19">
    <source>
        <dbReference type="Proteomes" id="UP001596113"/>
    </source>
</evidence>
<dbReference type="Pfam" id="PF02518">
    <property type="entry name" value="HATPase_c"/>
    <property type="match status" value="1"/>
</dbReference>
<evidence type="ECO:0000259" key="17">
    <source>
        <dbReference type="PROSITE" id="PS50885"/>
    </source>
</evidence>
<name>A0ABW0I0R2_9BACL</name>
<evidence type="ECO:0000256" key="12">
    <source>
        <dbReference type="ARBA" id="ARBA00023012"/>
    </source>
</evidence>
<evidence type="ECO:0000256" key="5">
    <source>
        <dbReference type="ARBA" id="ARBA00022553"/>
    </source>
</evidence>
<keyword evidence="10" id="KW-0067">ATP-binding</keyword>
<dbReference type="InterPro" id="IPR004358">
    <property type="entry name" value="Sig_transdc_His_kin-like_C"/>
</dbReference>
<dbReference type="InterPro" id="IPR003661">
    <property type="entry name" value="HisK_dim/P_dom"/>
</dbReference>
<dbReference type="CDD" id="cd00082">
    <property type="entry name" value="HisKA"/>
    <property type="match status" value="1"/>
</dbReference>
<dbReference type="Pfam" id="PF00672">
    <property type="entry name" value="HAMP"/>
    <property type="match status" value="1"/>
</dbReference>
<comment type="caution">
    <text evidence="18">The sequence shown here is derived from an EMBL/GenBank/DDBJ whole genome shotgun (WGS) entry which is preliminary data.</text>
</comment>
<feature type="coiled-coil region" evidence="14">
    <location>
        <begin position="183"/>
        <end position="246"/>
    </location>
</feature>
<dbReference type="SMART" id="SM00304">
    <property type="entry name" value="HAMP"/>
    <property type="match status" value="1"/>
</dbReference>
<feature type="domain" description="Histidine kinase" evidence="16">
    <location>
        <begin position="253"/>
        <end position="469"/>
    </location>
</feature>
<evidence type="ECO:0000256" key="15">
    <source>
        <dbReference type="SAM" id="Phobius"/>
    </source>
</evidence>
<dbReference type="EC" id="2.7.13.3" evidence="3"/>
<dbReference type="Pfam" id="PF00512">
    <property type="entry name" value="HisKA"/>
    <property type="match status" value="1"/>
</dbReference>
<dbReference type="PANTHER" id="PTHR45528:SF1">
    <property type="entry name" value="SENSOR HISTIDINE KINASE CPXA"/>
    <property type="match status" value="1"/>
</dbReference>
<dbReference type="InterPro" id="IPR036890">
    <property type="entry name" value="HATPase_C_sf"/>
</dbReference>
<dbReference type="InterPro" id="IPR003660">
    <property type="entry name" value="HAMP_dom"/>
</dbReference>
<evidence type="ECO:0000256" key="13">
    <source>
        <dbReference type="ARBA" id="ARBA00023136"/>
    </source>
</evidence>
<dbReference type="CDD" id="cd00075">
    <property type="entry name" value="HATPase"/>
    <property type="match status" value="1"/>
</dbReference>
<evidence type="ECO:0000256" key="4">
    <source>
        <dbReference type="ARBA" id="ARBA00022475"/>
    </source>
</evidence>
<evidence type="ECO:0000256" key="6">
    <source>
        <dbReference type="ARBA" id="ARBA00022679"/>
    </source>
</evidence>
<keyword evidence="11 15" id="KW-1133">Transmembrane helix</keyword>
<dbReference type="EMBL" id="JBHSMI010000028">
    <property type="protein sequence ID" value="MFC5404857.1"/>
    <property type="molecule type" value="Genomic_DNA"/>
</dbReference>
<dbReference type="SMART" id="SM00388">
    <property type="entry name" value="HisKA"/>
    <property type="match status" value="1"/>
</dbReference>
<keyword evidence="9 18" id="KW-0418">Kinase</keyword>
<dbReference type="InterPro" id="IPR003594">
    <property type="entry name" value="HATPase_dom"/>
</dbReference>
<dbReference type="InterPro" id="IPR005467">
    <property type="entry name" value="His_kinase_dom"/>
</dbReference>
<feature type="domain" description="HAMP" evidence="17">
    <location>
        <begin position="184"/>
        <end position="238"/>
    </location>
</feature>
<keyword evidence="13 15" id="KW-0472">Membrane</keyword>
<evidence type="ECO:0000256" key="2">
    <source>
        <dbReference type="ARBA" id="ARBA00004651"/>
    </source>
</evidence>
<dbReference type="PROSITE" id="PS50109">
    <property type="entry name" value="HIS_KIN"/>
    <property type="match status" value="1"/>
</dbReference>
<dbReference type="PROSITE" id="PS50885">
    <property type="entry name" value="HAMP"/>
    <property type="match status" value="1"/>
</dbReference>
<keyword evidence="7 15" id="KW-0812">Transmembrane</keyword>
<evidence type="ECO:0000256" key="3">
    <source>
        <dbReference type="ARBA" id="ARBA00012438"/>
    </source>
</evidence>
<dbReference type="Proteomes" id="UP001596113">
    <property type="component" value="Unassembled WGS sequence"/>
</dbReference>
<evidence type="ECO:0000256" key="1">
    <source>
        <dbReference type="ARBA" id="ARBA00000085"/>
    </source>
</evidence>
<evidence type="ECO:0000256" key="14">
    <source>
        <dbReference type="SAM" id="Coils"/>
    </source>
</evidence>
<dbReference type="Gene3D" id="6.10.340.10">
    <property type="match status" value="1"/>
</dbReference>
<dbReference type="SMART" id="SM00387">
    <property type="entry name" value="HATPase_c"/>
    <property type="match status" value="1"/>
</dbReference>
<keyword evidence="19" id="KW-1185">Reference proteome</keyword>
<evidence type="ECO:0000256" key="8">
    <source>
        <dbReference type="ARBA" id="ARBA00022741"/>
    </source>
</evidence>
<evidence type="ECO:0000256" key="10">
    <source>
        <dbReference type="ARBA" id="ARBA00022840"/>
    </source>
</evidence>
<organism evidence="18 19">
    <name type="scientific">Cohnella soli</name>
    <dbReference type="NCBI Taxonomy" id="425005"/>
    <lineage>
        <taxon>Bacteria</taxon>
        <taxon>Bacillati</taxon>
        <taxon>Bacillota</taxon>
        <taxon>Bacilli</taxon>
        <taxon>Bacillales</taxon>
        <taxon>Paenibacillaceae</taxon>
        <taxon>Cohnella</taxon>
    </lineage>
</organism>
<keyword evidence="6" id="KW-0808">Transferase</keyword>
<evidence type="ECO:0000313" key="18">
    <source>
        <dbReference type="EMBL" id="MFC5404857.1"/>
    </source>
</evidence>
<keyword evidence="5" id="KW-0597">Phosphoprotein</keyword>
<proteinExistence type="predicted"/>
<keyword evidence="8" id="KW-0547">Nucleotide-binding</keyword>
<evidence type="ECO:0000259" key="16">
    <source>
        <dbReference type="PROSITE" id="PS50109"/>
    </source>
</evidence>
<dbReference type="SUPFAM" id="SSF47384">
    <property type="entry name" value="Homodimeric domain of signal transducing histidine kinase"/>
    <property type="match status" value="1"/>
</dbReference>
<dbReference type="PANTHER" id="PTHR45528">
    <property type="entry name" value="SENSOR HISTIDINE KINASE CPXA"/>
    <property type="match status" value="1"/>
</dbReference>
<dbReference type="SUPFAM" id="SSF55874">
    <property type="entry name" value="ATPase domain of HSP90 chaperone/DNA topoisomerase II/histidine kinase"/>
    <property type="match status" value="1"/>
</dbReference>
<comment type="catalytic activity">
    <reaction evidence="1">
        <text>ATP + protein L-histidine = ADP + protein N-phospho-L-histidine.</text>
        <dbReference type="EC" id="2.7.13.3"/>
    </reaction>
</comment>
<dbReference type="GO" id="GO:0016301">
    <property type="term" value="F:kinase activity"/>
    <property type="evidence" value="ECO:0007669"/>
    <property type="project" value="UniProtKB-KW"/>
</dbReference>
<dbReference type="Gene3D" id="1.10.287.130">
    <property type="match status" value="1"/>
</dbReference>
<feature type="transmembrane region" description="Helical" evidence="15">
    <location>
        <begin position="161"/>
        <end position="183"/>
    </location>
</feature>
<evidence type="ECO:0000256" key="7">
    <source>
        <dbReference type="ARBA" id="ARBA00022692"/>
    </source>
</evidence>
<evidence type="ECO:0000256" key="11">
    <source>
        <dbReference type="ARBA" id="ARBA00022989"/>
    </source>
</evidence>
<dbReference type="InterPro" id="IPR036097">
    <property type="entry name" value="HisK_dim/P_sf"/>
</dbReference>
<dbReference type="RefSeq" id="WP_378135523.1">
    <property type="nucleotide sequence ID" value="NZ_JBHSMI010000028.1"/>
</dbReference>
<dbReference type="InterPro" id="IPR050398">
    <property type="entry name" value="HssS/ArlS-like"/>
</dbReference>
<comment type="subcellular location">
    <subcellularLocation>
        <location evidence="2">Cell membrane</location>
        <topology evidence="2">Multi-pass membrane protein</topology>
    </subcellularLocation>
</comment>
<keyword evidence="4" id="KW-1003">Cell membrane</keyword>
<sequence>MKLRTKLWLLLVVSTFMSMILFGFSSVWIGKAANKGYALFQLNPLAQSVVDSIEQQPEFDVDTVKSELDRMHAEHPDIQWMWLDDKGRSIYDTAGLNPTLSFKDLALLMQQLPKSYLTEDDVHILTPATKDGQSYFLLLTVPASAMKQGEVYFLIRKLSSLFTLIGPLVLSFSLPFILAIWLFSSINKRIRKLNHALNQLNIQSDSPVVALTDSSKDELGQLTQHYNAMTQRIRSQFAEIQQFENKRKLLLSNLSHDLRTPLTTMLACAEMIRTGNYQDEVELQARAKIILQRCRYMDKLLDQMLDISRQDADDFSTRLADHNLSEIVRKVAIEYIMVLDGEQVDLDVDAPDEDIHLHIDAPLMERALRNLLDNAIRYGKDGRYLGIQLAADEQSVSISVTDKGKGIPQEHQAHVFERFYRADSGRQGDGLGIGLAIVKDIVEAHKGSIEMNSTPNVETVFRITLPRRQEAGFFESEENNKVG</sequence>
<dbReference type="CDD" id="cd06225">
    <property type="entry name" value="HAMP"/>
    <property type="match status" value="1"/>
</dbReference>
<gene>
    <name evidence="18" type="ORF">ACFPOF_19120</name>
</gene>
<reference evidence="19" key="1">
    <citation type="journal article" date="2019" name="Int. J. Syst. Evol. Microbiol.">
        <title>The Global Catalogue of Microorganisms (GCM) 10K type strain sequencing project: providing services to taxonomists for standard genome sequencing and annotation.</title>
        <authorList>
            <consortium name="The Broad Institute Genomics Platform"/>
            <consortium name="The Broad Institute Genome Sequencing Center for Infectious Disease"/>
            <person name="Wu L."/>
            <person name="Ma J."/>
        </authorList>
    </citation>
    <scope>NUCLEOTIDE SEQUENCE [LARGE SCALE GENOMIC DNA]</scope>
    <source>
        <strain evidence="19">CGMCC 1.18575</strain>
    </source>
</reference>